<organism evidence="6 7">
    <name type="scientific">Siccirubricoccus soli</name>
    <dbReference type="NCBI Taxonomy" id="2899147"/>
    <lineage>
        <taxon>Bacteria</taxon>
        <taxon>Pseudomonadati</taxon>
        <taxon>Pseudomonadota</taxon>
        <taxon>Alphaproteobacteria</taxon>
        <taxon>Acetobacterales</taxon>
        <taxon>Roseomonadaceae</taxon>
        <taxon>Siccirubricoccus</taxon>
    </lineage>
</organism>
<gene>
    <name evidence="6" type="ORF">JYK14_05820</name>
</gene>
<dbReference type="SMART" id="SM00857">
    <property type="entry name" value="Resolvase"/>
    <property type="match status" value="1"/>
</dbReference>
<keyword evidence="2" id="KW-0238">DNA-binding</keyword>
<evidence type="ECO:0000256" key="3">
    <source>
        <dbReference type="ARBA" id="ARBA00023172"/>
    </source>
</evidence>
<dbReference type="PROSITE" id="PS00397">
    <property type="entry name" value="RECOMBINASES_1"/>
    <property type="match status" value="1"/>
</dbReference>
<reference evidence="6 7" key="1">
    <citation type="submission" date="2021-12" db="EMBL/GenBank/DDBJ databases">
        <title>Siccirubricoccus leaddurans sp. nov., a high concentration Zn2+ tolerance bacterium.</title>
        <authorList>
            <person name="Cao Y."/>
        </authorList>
    </citation>
    <scope>NUCLEOTIDE SEQUENCE [LARGE SCALE GENOMIC DNA]</scope>
    <source>
        <strain evidence="6 7">KC 17139</strain>
    </source>
</reference>
<evidence type="ECO:0000256" key="2">
    <source>
        <dbReference type="ARBA" id="ARBA00023125"/>
    </source>
</evidence>
<accession>A0ABT1D3Y8</accession>
<keyword evidence="3" id="KW-0233">DNA recombination</keyword>
<dbReference type="CDD" id="cd03768">
    <property type="entry name" value="SR_ResInv"/>
    <property type="match status" value="1"/>
</dbReference>
<dbReference type="InterPro" id="IPR006118">
    <property type="entry name" value="Recombinase_CS"/>
</dbReference>
<dbReference type="SUPFAM" id="SSF53041">
    <property type="entry name" value="Resolvase-like"/>
    <property type="match status" value="1"/>
</dbReference>
<proteinExistence type="predicted"/>
<dbReference type="Gene3D" id="3.40.50.1390">
    <property type="entry name" value="Resolvase, N-terminal catalytic domain"/>
    <property type="match status" value="1"/>
</dbReference>
<dbReference type="InterPro" id="IPR006119">
    <property type="entry name" value="Resolv_N"/>
</dbReference>
<dbReference type="Pfam" id="PF00239">
    <property type="entry name" value="Resolvase"/>
    <property type="match status" value="1"/>
</dbReference>
<keyword evidence="7" id="KW-1185">Reference proteome</keyword>
<evidence type="ECO:0000313" key="6">
    <source>
        <dbReference type="EMBL" id="MCO6415695.1"/>
    </source>
</evidence>
<dbReference type="InterPro" id="IPR050639">
    <property type="entry name" value="SSR_resolvase"/>
</dbReference>
<evidence type="ECO:0000259" key="5">
    <source>
        <dbReference type="PROSITE" id="PS51736"/>
    </source>
</evidence>
<comment type="caution">
    <text evidence="6">The sequence shown here is derived from an EMBL/GenBank/DDBJ whole genome shotgun (WGS) entry which is preliminary data.</text>
</comment>
<dbReference type="EMBL" id="JAFIRR010000030">
    <property type="protein sequence ID" value="MCO6415695.1"/>
    <property type="molecule type" value="Genomic_DNA"/>
</dbReference>
<evidence type="ECO:0000313" key="7">
    <source>
        <dbReference type="Proteomes" id="UP001523392"/>
    </source>
</evidence>
<dbReference type="RefSeq" id="WP_252952291.1">
    <property type="nucleotide sequence ID" value="NZ_JAFIRR010000030.1"/>
</dbReference>
<sequence>MPRGQLKRAALYLRVSTDGQTVENQRMVLLEVAERRGWPVVAIYEDAGISGAGGRDKRPGFDRMLKDAARRRFDVLMVAAVDRLGRSTATVSVALAELAAAGVEPYSHREGMDGTTAYGRAMLNMASVFAELERDLIRDRVKAGLARAKAQGRRLGRPTISGATEAEIRAQLAAGTGVLKVARTLGVGVSTVQRVKGTAAAAATL</sequence>
<evidence type="ECO:0000256" key="1">
    <source>
        <dbReference type="ARBA" id="ARBA00022908"/>
    </source>
</evidence>
<dbReference type="PANTHER" id="PTHR30461:SF2">
    <property type="entry name" value="SERINE RECOMBINASE PINE-RELATED"/>
    <property type="match status" value="1"/>
</dbReference>
<dbReference type="InterPro" id="IPR036162">
    <property type="entry name" value="Resolvase-like_N_sf"/>
</dbReference>
<feature type="active site" description="O-(5'-phospho-DNA)-serine intermediate" evidence="4">
    <location>
        <position position="16"/>
    </location>
</feature>
<dbReference type="Proteomes" id="UP001523392">
    <property type="component" value="Unassembled WGS sequence"/>
</dbReference>
<evidence type="ECO:0000256" key="4">
    <source>
        <dbReference type="PROSITE-ProRule" id="PRU10137"/>
    </source>
</evidence>
<name>A0ABT1D3Y8_9PROT</name>
<feature type="domain" description="Resolvase/invertase-type recombinase catalytic" evidence="5">
    <location>
        <begin position="8"/>
        <end position="152"/>
    </location>
</feature>
<dbReference type="PANTHER" id="PTHR30461">
    <property type="entry name" value="DNA-INVERTASE FROM LAMBDOID PROPHAGE"/>
    <property type="match status" value="1"/>
</dbReference>
<keyword evidence="1" id="KW-0229">DNA integration</keyword>
<dbReference type="PROSITE" id="PS51736">
    <property type="entry name" value="RECOMBINASES_3"/>
    <property type="match status" value="1"/>
</dbReference>
<protein>
    <submittedName>
        <fullName evidence="6">Recombinase family protein</fullName>
    </submittedName>
</protein>